<keyword evidence="3" id="KW-1185">Reference proteome</keyword>
<comment type="caution">
    <text evidence="2">The sequence shown here is derived from an EMBL/GenBank/DDBJ whole genome shotgun (WGS) entry which is preliminary data.</text>
</comment>
<dbReference type="AlphaFoldDB" id="M1WXH0"/>
<organism evidence="2 3">
    <name type="scientific">Richelia intracellularis HH01</name>
    <dbReference type="NCBI Taxonomy" id="1165094"/>
    <lineage>
        <taxon>Bacteria</taxon>
        <taxon>Bacillati</taxon>
        <taxon>Cyanobacteriota</taxon>
        <taxon>Cyanophyceae</taxon>
        <taxon>Nostocales</taxon>
        <taxon>Nostocaceae</taxon>
        <taxon>Richelia</taxon>
    </lineage>
</organism>
<evidence type="ECO:0000256" key="1">
    <source>
        <dbReference type="SAM" id="Phobius"/>
    </source>
</evidence>
<dbReference type="Proteomes" id="UP000053051">
    <property type="component" value="Unassembled WGS sequence"/>
</dbReference>
<dbReference type="STRING" id="1165094.RINTHH_1720"/>
<accession>M1WXH0</accession>
<reference evidence="2 3" key="1">
    <citation type="submission" date="2012-05" db="EMBL/GenBank/DDBJ databases">
        <authorList>
            <person name="Hilton J."/>
        </authorList>
    </citation>
    <scope>NUCLEOTIDE SEQUENCE [LARGE SCALE GENOMIC DNA]</scope>
    <source>
        <strain evidence="2 3">HH01</strain>
    </source>
</reference>
<feature type="transmembrane region" description="Helical" evidence="1">
    <location>
        <begin position="12"/>
        <end position="32"/>
    </location>
</feature>
<keyword evidence="1" id="KW-0812">Transmembrane</keyword>
<reference evidence="3" key="2">
    <citation type="submission" date="2016-01" db="EMBL/GenBank/DDBJ databases">
        <title>Diatom-associated endosymboitic cyanobacterium lacks core nitrogen metabolism enzymes.</title>
        <authorList>
            <person name="Hilton J.A."/>
            <person name="Foster R.A."/>
            <person name="Tripp H.J."/>
            <person name="Carter B.J."/>
            <person name="Zehr J.P."/>
            <person name="Villareal T.A."/>
        </authorList>
    </citation>
    <scope>NUCLEOTIDE SEQUENCE [LARGE SCALE GENOMIC DNA]</scope>
    <source>
        <strain evidence="3">HH01</strain>
    </source>
</reference>
<keyword evidence="1" id="KW-1133">Transmembrane helix</keyword>
<feature type="transmembrane region" description="Helical" evidence="1">
    <location>
        <begin position="52"/>
        <end position="73"/>
    </location>
</feature>
<dbReference type="EMBL" id="CAIY01000009">
    <property type="protein sequence ID" value="CCH66327.1"/>
    <property type="molecule type" value="Genomic_DNA"/>
</dbReference>
<evidence type="ECO:0000313" key="2">
    <source>
        <dbReference type="EMBL" id="CCH66327.1"/>
    </source>
</evidence>
<protein>
    <submittedName>
        <fullName evidence="2">Uncharacterized protein</fullName>
    </submittedName>
</protein>
<sequence>MKEKLISWLNLLLVANVFLVIAGFVWLIVAAVGDACEIPLGLDLWHELWQPLFNPAISLLIGGAVLSATISSVRRKFPGNHFTKGNIKK</sequence>
<keyword evidence="1" id="KW-0472">Membrane</keyword>
<dbReference type="OrthoDB" id="427287at2"/>
<gene>
    <name evidence="2" type="ORF">RINTHH_1720</name>
</gene>
<name>M1WXH0_9NOST</name>
<proteinExistence type="predicted"/>
<dbReference type="RefSeq" id="WP_008231663.1">
    <property type="nucleotide sequence ID" value="NZ_CAIY01000009.1"/>
</dbReference>
<evidence type="ECO:0000313" key="3">
    <source>
        <dbReference type="Proteomes" id="UP000053051"/>
    </source>
</evidence>